<accession>A0ABT4S912</accession>
<comment type="caution">
    <text evidence="1">The sequence shown here is derived from an EMBL/GenBank/DDBJ whole genome shotgun (WGS) entry which is preliminary data.</text>
</comment>
<organism evidence="1 2">
    <name type="scientific">Nonomuraea corallina</name>
    <dbReference type="NCBI Taxonomy" id="2989783"/>
    <lineage>
        <taxon>Bacteria</taxon>
        <taxon>Bacillati</taxon>
        <taxon>Actinomycetota</taxon>
        <taxon>Actinomycetes</taxon>
        <taxon>Streptosporangiales</taxon>
        <taxon>Streptosporangiaceae</taxon>
        <taxon>Nonomuraea</taxon>
    </lineage>
</organism>
<keyword evidence="2" id="KW-1185">Reference proteome</keyword>
<dbReference type="PROSITE" id="PS51257">
    <property type="entry name" value="PROKAR_LIPOPROTEIN"/>
    <property type="match status" value="1"/>
</dbReference>
<evidence type="ECO:0000313" key="1">
    <source>
        <dbReference type="EMBL" id="MDA0633664.1"/>
    </source>
</evidence>
<dbReference type="RefSeq" id="WP_270154472.1">
    <property type="nucleotide sequence ID" value="NZ_JAPNNL010000026.1"/>
</dbReference>
<sequence>MSLTRRAVVTLGLLGVSGCVSGPPATRRLRLATGTAGGLYEALGNRFAAELTRRGFPTTPMPSTGSIENLTSLADDRADLGLALADSADFFVRRRPRAVSAVARIYLNYMHLVVPAASPITTVRDLAGKRVSVGPEGSGTHLTALRVLEVLRLRVTKSGFDLDGSLKALERGAIDALFWSGGVPTPAVATRRGLRLVPLDEVVLPLRRAYGPFYEIALVPTGVYGATRPVQTVGTPSYLVCRAGLPEDVAFDVTRILFESRDRLGAPDAPGMVLVKRYAITTGVVPLHEGAARYYRADYG</sequence>
<dbReference type="Pfam" id="PF16868">
    <property type="entry name" value="NMT1_3"/>
    <property type="match status" value="1"/>
</dbReference>
<dbReference type="Proteomes" id="UP001144036">
    <property type="component" value="Unassembled WGS sequence"/>
</dbReference>
<dbReference type="PANTHER" id="PTHR42941">
    <property type="entry name" value="SLL1037 PROTEIN"/>
    <property type="match status" value="1"/>
</dbReference>
<proteinExistence type="predicted"/>
<evidence type="ECO:0000313" key="2">
    <source>
        <dbReference type="Proteomes" id="UP001144036"/>
    </source>
</evidence>
<dbReference type="PANTHER" id="PTHR42941:SF1">
    <property type="entry name" value="SLL1037 PROTEIN"/>
    <property type="match status" value="1"/>
</dbReference>
<protein>
    <submittedName>
        <fullName evidence="1">TAXI family TRAP transporter solute-binding subunit</fullName>
    </submittedName>
</protein>
<dbReference type="EMBL" id="JAPNNL010000026">
    <property type="protein sequence ID" value="MDA0633664.1"/>
    <property type="molecule type" value="Genomic_DNA"/>
</dbReference>
<dbReference type="InterPro" id="IPR011852">
    <property type="entry name" value="TRAP_TAXI"/>
</dbReference>
<reference evidence="1" key="1">
    <citation type="submission" date="2022-11" db="EMBL/GenBank/DDBJ databases">
        <title>Nonomuraea corallina sp. nov., a new species of the genus Nonomuraea isolated from sea side sediment in Thai sea.</title>
        <authorList>
            <person name="Ngamcharungchit C."/>
            <person name="Matsumoto A."/>
            <person name="Suriyachadkun C."/>
            <person name="Panbangred W."/>
            <person name="Inahashi Y."/>
            <person name="Intra B."/>
        </authorList>
    </citation>
    <scope>NUCLEOTIDE SEQUENCE</scope>
    <source>
        <strain evidence="1">MCN248</strain>
    </source>
</reference>
<dbReference type="SUPFAM" id="SSF53850">
    <property type="entry name" value="Periplasmic binding protein-like II"/>
    <property type="match status" value="1"/>
</dbReference>
<dbReference type="NCBIfam" id="TIGR02122">
    <property type="entry name" value="TRAP_TAXI"/>
    <property type="match status" value="1"/>
</dbReference>
<dbReference type="Gene3D" id="3.40.190.10">
    <property type="entry name" value="Periplasmic binding protein-like II"/>
    <property type="match status" value="2"/>
</dbReference>
<name>A0ABT4S912_9ACTN</name>
<gene>
    <name evidence="1" type="ORF">OUY22_09565</name>
</gene>